<name>A0A6S7DLK2_9BURK</name>
<evidence type="ECO:0000313" key="2">
    <source>
        <dbReference type="Proteomes" id="UP000494105"/>
    </source>
</evidence>
<dbReference type="EMBL" id="CADILD010000002">
    <property type="protein sequence ID" value="CAB3890239.1"/>
    <property type="molecule type" value="Genomic_DNA"/>
</dbReference>
<sequence>MKTYARGRTSAEFVDAAKAAGLTVNPSGFEAGGDWVVFHGTLHDVPLHGLFNTVNSRVIGTFGADNANFSTDDSRDGTPWFDAVLDLANTNDPHPQH</sequence>
<dbReference type="AlphaFoldDB" id="A0A6S7DLK2"/>
<gene>
    <name evidence="1" type="ORF">LMG1861_03763</name>
</gene>
<evidence type="ECO:0000313" key="1">
    <source>
        <dbReference type="EMBL" id="CAB3890239.1"/>
    </source>
</evidence>
<protein>
    <submittedName>
        <fullName evidence="1">Uncharacterized protein</fullName>
    </submittedName>
</protein>
<reference evidence="1 2" key="1">
    <citation type="submission" date="2020-04" db="EMBL/GenBank/DDBJ databases">
        <authorList>
            <person name="De Canck E."/>
        </authorList>
    </citation>
    <scope>NUCLEOTIDE SEQUENCE [LARGE SCALE GENOMIC DNA]</scope>
    <source>
        <strain evidence="1 2">LMG 1861</strain>
    </source>
</reference>
<organism evidence="1 2">
    <name type="scientific">Achromobacter piechaudii</name>
    <dbReference type="NCBI Taxonomy" id="72556"/>
    <lineage>
        <taxon>Bacteria</taxon>
        <taxon>Pseudomonadati</taxon>
        <taxon>Pseudomonadota</taxon>
        <taxon>Betaproteobacteria</taxon>
        <taxon>Burkholderiales</taxon>
        <taxon>Alcaligenaceae</taxon>
        <taxon>Achromobacter</taxon>
    </lineage>
</organism>
<accession>A0A6S7DLK2</accession>
<dbReference type="RefSeq" id="WP_175129180.1">
    <property type="nucleotide sequence ID" value="NZ_CADILD010000002.1"/>
</dbReference>
<proteinExistence type="predicted"/>
<dbReference type="Proteomes" id="UP000494105">
    <property type="component" value="Unassembled WGS sequence"/>
</dbReference>